<feature type="compositionally biased region" description="Basic and acidic residues" evidence="1">
    <location>
        <begin position="381"/>
        <end position="390"/>
    </location>
</feature>
<name>A0AAI8VNT0_9PEZI</name>
<gene>
    <name evidence="3" type="ORF">KHLLAP_LOCUS8173</name>
</gene>
<dbReference type="PANTHER" id="PTHR10622:SF12">
    <property type="entry name" value="HET DOMAIN-CONTAINING PROTEIN"/>
    <property type="match status" value="1"/>
</dbReference>
<evidence type="ECO:0000313" key="3">
    <source>
        <dbReference type="EMBL" id="CAJ2507705.1"/>
    </source>
</evidence>
<keyword evidence="4" id="KW-1185">Reference proteome</keyword>
<sequence>MRLIDTTTLEVKEFIGEPSDPDFPRYAILSHTWGQEEVSFHDIQNLELARQKQGFAKIAKCCEKALEEGLRWAWVDTCCIDKTSSAELSEAINSMFKWYEAATICYAFLSDFDPGPWVEWTTSNWFRRGWTLQELIAPYEVVFYFRTWKEIGSKRHFSEQLARTTRISQGILLHQEAMQEIPVATRMLWAKGRNTTRREDKAYCLFGILDVNMPLLYGEGGKAFSRLHEMILKSTDDDTLFLGSLTGDDQSSLDSRHLFDVPSIMITPEDVGTDVVYASYSAERSPKNPEIRTGTLSTPLSGAGEPPEIAYKEFRHGPVVEVSLRVPVTGGFADMVVSIHRGSDDAGVVTFSPMVRFRAFSSSGSARDGGSTTDVSPPTIDEDHKREGVS</sequence>
<evidence type="ECO:0000313" key="4">
    <source>
        <dbReference type="Proteomes" id="UP001295740"/>
    </source>
</evidence>
<dbReference type="AlphaFoldDB" id="A0AAI8VNT0"/>
<feature type="compositionally biased region" description="Low complexity" evidence="1">
    <location>
        <begin position="362"/>
        <end position="374"/>
    </location>
</feature>
<dbReference type="InterPro" id="IPR010730">
    <property type="entry name" value="HET"/>
</dbReference>
<dbReference type="Pfam" id="PF06985">
    <property type="entry name" value="HET"/>
    <property type="match status" value="1"/>
</dbReference>
<dbReference type="EMBL" id="CAUWAG010000010">
    <property type="protein sequence ID" value="CAJ2507705.1"/>
    <property type="molecule type" value="Genomic_DNA"/>
</dbReference>
<feature type="domain" description="Heterokaryon incompatibility" evidence="2">
    <location>
        <begin position="26"/>
        <end position="111"/>
    </location>
</feature>
<dbReference type="PANTHER" id="PTHR10622">
    <property type="entry name" value="HET DOMAIN-CONTAINING PROTEIN"/>
    <property type="match status" value="1"/>
</dbReference>
<proteinExistence type="predicted"/>
<comment type="caution">
    <text evidence="3">The sequence shown here is derived from an EMBL/GenBank/DDBJ whole genome shotgun (WGS) entry which is preliminary data.</text>
</comment>
<accession>A0AAI8VNT0</accession>
<organism evidence="3 4">
    <name type="scientific">Anthostomella pinea</name>
    <dbReference type="NCBI Taxonomy" id="933095"/>
    <lineage>
        <taxon>Eukaryota</taxon>
        <taxon>Fungi</taxon>
        <taxon>Dikarya</taxon>
        <taxon>Ascomycota</taxon>
        <taxon>Pezizomycotina</taxon>
        <taxon>Sordariomycetes</taxon>
        <taxon>Xylariomycetidae</taxon>
        <taxon>Xylariales</taxon>
        <taxon>Xylariaceae</taxon>
        <taxon>Anthostomella</taxon>
    </lineage>
</organism>
<reference evidence="3" key="1">
    <citation type="submission" date="2023-10" db="EMBL/GenBank/DDBJ databases">
        <authorList>
            <person name="Hackl T."/>
        </authorList>
    </citation>
    <scope>NUCLEOTIDE SEQUENCE</scope>
</reference>
<dbReference type="Proteomes" id="UP001295740">
    <property type="component" value="Unassembled WGS sequence"/>
</dbReference>
<evidence type="ECO:0000256" key="1">
    <source>
        <dbReference type="SAM" id="MobiDB-lite"/>
    </source>
</evidence>
<feature type="region of interest" description="Disordered" evidence="1">
    <location>
        <begin position="362"/>
        <end position="390"/>
    </location>
</feature>
<protein>
    <submittedName>
        <fullName evidence="3">Uu.00g088910.m01.CDS01</fullName>
    </submittedName>
</protein>
<evidence type="ECO:0000259" key="2">
    <source>
        <dbReference type="Pfam" id="PF06985"/>
    </source>
</evidence>